<name>A0A6I6A6H5_9PLAN</name>
<dbReference type="KEGG" id="gim:F1728_04350"/>
<dbReference type="PROSITE" id="PS51257">
    <property type="entry name" value="PROKAR_LIPOPROTEIN"/>
    <property type="match status" value="1"/>
</dbReference>
<evidence type="ECO:0000313" key="1">
    <source>
        <dbReference type="EMBL" id="QGQ21967.1"/>
    </source>
</evidence>
<dbReference type="RefSeq" id="WP_155363058.1">
    <property type="nucleotide sequence ID" value="NZ_CP043930.1"/>
</dbReference>
<organism evidence="1 2">
    <name type="scientific">Gimesia benthica</name>
    <dbReference type="NCBI Taxonomy" id="2608982"/>
    <lineage>
        <taxon>Bacteria</taxon>
        <taxon>Pseudomonadati</taxon>
        <taxon>Planctomycetota</taxon>
        <taxon>Planctomycetia</taxon>
        <taxon>Planctomycetales</taxon>
        <taxon>Planctomycetaceae</taxon>
        <taxon>Gimesia</taxon>
    </lineage>
</organism>
<dbReference type="EMBL" id="CP043930">
    <property type="protein sequence ID" value="QGQ21967.1"/>
    <property type="molecule type" value="Genomic_DNA"/>
</dbReference>
<dbReference type="AlphaFoldDB" id="A0A6I6A6H5"/>
<proteinExistence type="predicted"/>
<protein>
    <submittedName>
        <fullName evidence="1">Uncharacterized protein</fullName>
    </submittedName>
</protein>
<gene>
    <name evidence="1" type="ORF">F1728_04350</name>
</gene>
<accession>A0A6I6A6H5</accession>
<sequence>MKTTPVVVEFNYSFQGSHMTFACEYTHDEILEFDIWLPGGSRCIICILNSTKGLTDQELDEVREALIDLGDLDNQIDRIWYKIAPPIRIFTISSEEASERSQERNGCNLISWEEFETRIPEIKSGIQSVIANNNGVTYPDDFGPVRYFDSPTNRDFVSGYLENFGEDDCVIGLFKSWDALARATDEVMSIWEDMGVEYLENEQDTLEQLDDIVGPQVTFCMRYDFEPVEYLSTSQRKKTACKETSSDEDRKYEIAKVKMIREILRLEEIIQEMVEERGGLVWVLRREAHLVTESRKAPDMQVCTKFWCLFRDYRTRDRVAWKVREAMQGYEAYTLTVEYQEVR</sequence>
<dbReference type="Proteomes" id="UP000427281">
    <property type="component" value="Chromosome"/>
</dbReference>
<keyword evidence="2" id="KW-1185">Reference proteome</keyword>
<evidence type="ECO:0000313" key="2">
    <source>
        <dbReference type="Proteomes" id="UP000427281"/>
    </source>
</evidence>
<reference evidence="1 2" key="1">
    <citation type="submission" date="2019-09" db="EMBL/GenBank/DDBJ databases">
        <title>Gimesia benthica sp. nov., a novel bacterium isolated from deep-sea water of the Northwest Indian Ocean.</title>
        <authorList>
            <person name="Dai X."/>
        </authorList>
    </citation>
    <scope>NUCLEOTIDE SEQUENCE [LARGE SCALE GENOMIC DNA]</scope>
    <source>
        <strain evidence="1 2">E7</strain>
    </source>
</reference>